<dbReference type="GO" id="GO:0003735">
    <property type="term" value="F:structural constituent of ribosome"/>
    <property type="evidence" value="ECO:0007669"/>
    <property type="project" value="InterPro"/>
</dbReference>
<evidence type="ECO:0000313" key="7">
    <source>
        <dbReference type="Proteomes" id="UP000034107"/>
    </source>
</evidence>
<reference evidence="6 7" key="1">
    <citation type="journal article" date="2015" name="Nature">
        <title>rRNA introns, odd ribosomes, and small enigmatic genomes across a large radiation of phyla.</title>
        <authorList>
            <person name="Brown C.T."/>
            <person name="Hug L.A."/>
            <person name="Thomas B.C."/>
            <person name="Sharon I."/>
            <person name="Castelle C.J."/>
            <person name="Singh A."/>
            <person name="Wilkins M.J."/>
            <person name="Williams K.H."/>
            <person name="Banfield J.F."/>
        </authorList>
    </citation>
    <scope>NUCLEOTIDE SEQUENCE [LARGE SCALE GENOMIC DNA]</scope>
</reference>
<dbReference type="GO" id="GO:1990904">
    <property type="term" value="C:ribonucleoprotein complex"/>
    <property type="evidence" value="ECO:0007669"/>
    <property type="project" value="UniProtKB-KW"/>
</dbReference>
<keyword evidence="3 5" id="KW-0687">Ribonucleoprotein</keyword>
<dbReference type="Proteomes" id="UP000034107">
    <property type="component" value="Unassembled WGS sequence"/>
</dbReference>
<evidence type="ECO:0000256" key="2">
    <source>
        <dbReference type="ARBA" id="ARBA00022980"/>
    </source>
</evidence>
<evidence type="ECO:0000256" key="1">
    <source>
        <dbReference type="ARBA" id="ARBA00009254"/>
    </source>
</evidence>
<evidence type="ECO:0000256" key="3">
    <source>
        <dbReference type="ARBA" id="ARBA00023274"/>
    </source>
</evidence>
<dbReference type="HAMAP" id="MF_00374">
    <property type="entry name" value="Ribosomal_uL29"/>
    <property type="match status" value="1"/>
</dbReference>
<dbReference type="Gene3D" id="1.10.287.310">
    <property type="match status" value="1"/>
</dbReference>
<evidence type="ECO:0000256" key="5">
    <source>
        <dbReference type="HAMAP-Rule" id="MF_00374"/>
    </source>
</evidence>
<evidence type="ECO:0000313" key="6">
    <source>
        <dbReference type="EMBL" id="KKU22051.1"/>
    </source>
</evidence>
<dbReference type="EMBL" id="LCLS01000007">
    <property type="protein sequence ID" value="KKU22051.1"/>
    <property type="molecule type" value="Genomic_DNA"/>
</dbReference>
<name>A0A0G1NNP7_9BACT</name>
<dbReference type="GO" id="GO:0006412">
    <property type="term" value="P:translation"/>
    <property type="evidence" value="ECO:0007669"/>
    <property type="project" value="UniProtKB-UniRule"/>
</dbReference>
<protein>
    <recommendedName>
        <fullName evidence="4 5">Large ribosomal subunit protein uL29</fullName>
    </recommendedName>
</protein>
<organism evidence="6 7">
    <name type="scientific">Candidatus Nomurabacteria bacterium GW2011_GWA1_46_11</name>
    <dbReference type="NCBI Taxonomy" id="1618732"/>
    <lineage>
        <taxon>Bacteria</taxon>
        <taxon>Candidatus Nomuraibacteriota</taxon>
    </lineage>
</organism>
<sequence length="67" mass="7628">MGKIKENLKEMKTADLEKKLGTLREEERSLRFKAEGARSKNVKHLKNLKKDIARVLTVLRTHGAAAK</sequence>
<comment type="caution">
    <text evidence="6">The sequence shown here is derived from an EMBL/GenBank/DDBJ whole genome shotgun (WGS) entry which is preliminary data.</text>
</comment>
<gene>
    <name evidence="5" type="primary">rpmC</name>
    <name evidence="6" type="ORF">UX31_C0007G0037</name>
</gene>
<keyword evidence="2 5" id="KW-0689">Ribosomal protein</keyword>
<comment type="similarity">
    <text evidence="1 5">Belongs to the universal ribosomal protein uL29 family.</text>
</comment>
<dbReference type="InterPro" id="IPR001854">
    <property type="entry name" value="Ribosomal_uL29"/>
</dbReference>
<accession>A0A0G1NNP7</accession>
<dbReference type="InterPro" id="IPR036049">
    <property type="entry name" value="Ribosomal_uL29_sf"/>
</dbReference>
<evidence type="ECO:0000256" key="4">
    <source>
        <dbReference type="ARBA" id="ARBA00035204"/>
    </source>
</evidence>
<dbReference type="NCBIfam" id="TIGR00012">
    <property type="entry name" value="L29"/>
    <property type="match status" value="1"/>
</dbReference>
<dbReference type="AlphaFoldDB" id="A0A0G1NNP7"/>
<dbReference type="GO" id="GO:0005840">
    <property type="term" value="C:ribosome"/>
    <property type="evidence" value="ECO:0007669"/>
    <property type="project" value="UniProtKB-KW"/>
</dbReference>
<proteinExistence type="inferred from homology"/>
<dbReference type="Pfam" id="PF00831">
    <property type="entry name" value="Ribosomal_L29"/>
    <property type="match status" value="1"/>
</dbReference>
<dbReference type="SUPFAM" id="SSF46561">
    <property type="entry name" value="Ribosomal protein L29 (L29p)"/>
    <property type="match status" value="1"/>
</dbReference>